<dbReference type="AlphaFoldDB" id="A0A1I6IFN9"/>
<gene>
    <name evidence="1" type="ORF">SAMN05661086_00814</name>
</gene>
<dbReference type="Gene3D" id="3.40.50.300">
    <property type="entry name" value="P-loop containing nucleotide triphosphate hydrolases"/>
    <property type="match status" value="1"/>
</dbReference>
<dbReference type="GO" id="GO:0016301">
    <property type="term" value="F:kinase activity"/>
    <property type="evidence" value="ECO:0007669"/>
    <property type="project" value="UniProtKB-KW"/>
</dbReference>
<name>A0A1I6IFN9_9FIRM</name>
<organism evidence="1 2">
    <name type="scientific">Anaeromicropila populeti</name>
    <dbReference type="NCBI Taxonomy" id="37658"/>
    <lineage>
        <taxon>Bacteria</taxon>
        <taxon>Bacillati</taxon>
        <taxon>Bacillota</taxon>
        <taxon>Clostridia</taxon>
        <taxon>Lachnospirales</taxon>
        <taxon>Lachnospiraceae</taxon>
        <taxon>Anaeromicropila</taxon>
    </lineage>
</organism>
<evidence type="ECO:0000313" key="1">
    <source>
        <dbReference type="EMBL" id="SFR65585.1"/>
    </source>
</evidence>
<accession>A0A1I6IFN9</accession>
<sequence>MEHYIITVARGFGSGGKQIASQLAAELNIECYENRILTLASEYSGYEEKKFVAVDERLRGSSLRMIPKTLLPKPITNNFINDDQLFACQAEIIRNLADTESCVIVGKCADYVLKNYDNVISVYIEAPRHYCVARVMERMGVSEKEANAIITSTDKYRADYYKYYTHGNYWTNPVNYDITLNSEKAGEENCVKIIRQYLKLKFGI</sequence>
<dbReference type="SUPFAM" id="SSF52540">
    <property type="entry name" value="P-loop containing nucleoside triphosphate hydrolases"/>
    <property type="match status" value="1"/>
</dbReference>
<keyword evidence="1" id="KW-0418">Kinase</keyword>
<reference evidence="1 2" key="1">
    <citation type="submission" date="2016-10" db="EMBL/GenBank/DDBJ databases">
        <authorList>
            <person name="de Groot N.N."/>
        </authorList>
    </citation>
    <scope>NUCLEOTIDE SEQUENCE [LARGE SCALE GENOMIC DNA]</scope>
    <source>
        <strain evidence="1 2">743A</strain>
    </source>
</reference>
<dbReference type="RefSeq" id="WP_092559412.1">
    <property type="nucleotide sequence ID" value="NZ_FOYZ01000002.1"/>
</dbReference>
<keyword evidence="2" id="KW-1185">Reference proteome</keyword>
<dbReference type="InterPro" id="IPR027417">
    <property type="entry name" value="P-loop_NTPase"/>
</dbReference>
<proteinExistence type="predicted"/>
<dbReference type="EMBL" id="FOYZ01000002">
    <property type="protein sequence ID" value="SFR65585.1"/>
    <property type="molecule type" value="Genomic_DNA"/>
</dbReference>
<keyword evidence="1" id="KW-0808">Transferase</keyword>
<dbReference type="Proteomes" id="UP000199659">
    <property type="component" value="Unassembled WGS sequence"/>
</dbReference>
<dbReference type="Pfam" id="PF13189">
    <property type="entry name" value="Cytidylate_kin2"/>
    <property type="match status" value="1"/>
</dbReference>
<dbReference type="STRING" id="37658.SAMN05661086_00814"/>
<dbReference type="OrthoDB" id="9781180at2"/>
<protein>
    <submittedName>
        <fullName evidence="1">Cytidylate kinase</fullName>
    </submittedName>
</protein>
<evidence type="ECO:0000313" key="2">
    <source>
        <dbReference type="Proteomes" id="UP000199659"/>
    </source>
</evidence>